<name>A0A485M2F0_9ZZZZ</name>
<dbReference type="Pfam" id="PF05103">
    <property type="entry name" value="DivIVA"/>
    <property type="match status" value="1"/>
</dbReference>
<dbReference type="PANTHER" id="PTHR35794">
    <property type="entry name" value="CELL DIVISION PROTEIN DIVIVA"/>
    <property type="match status" value="1"/>
</dbReference>
<sequence length="186" mass="22127">MLTPIDIQKKEFSRKFRGYSDEEVDIFMDQITQDYEKLFRENQDLKDQLEQVNKNVAHYQEIEEVLKNTMILAQKNAEDIRQNTEKEAQLLIDKARIEADRITRESEQEAAAILQEAERRAGDLIAEAERKVSVIFEEYHRLESQAQIFKMRFRSFLETQLKILEGEHEETPFEREEPAEEEESLD</sequence>
<feature type="coiled-coil region" evidence="7">
    <location>
        <begin position="28"/>
        <end position="145"/>
    </location>
</feature>
<evidence type="ECO:0000256" key="5">
    <source>
        <dbReference type="ARBA" id="ARBA00023054"/>
    </source>
</evidence>
<comment type="similarity">
    <text evidence="2">Belongs to the DivIVA family.</text>
</comment>
<dbReference type="AlphaFoldDB" id="A0A485M2F0"/>
<feature type="compositionally biased region" description="Acidic residues" evidence="8">
    <location>
        <begin position="177"/>
        <end position="186"/>
    </location>
</feature>
<reference evidence="9" key="1">
    <citation type="submission" date="2019-03" db="EMBL/GenBank/DDBJ databases">
        <authorList>
            <person name="Hao L."/>
        </authorList>
    </citation>
    <scope>NUCLEOTIDE SEQUENCE</scope>
</reference>
<feature type="compositionally biased region" description="Basic and acidic residues" evidence="8">
    <location>
        <begin position="165"/>
        <end position="176"/>
    </location>
</feature>
<dbReference type="NCBIfam" id="TIGR03544">
    <property type="entry name" value="DivI1A_domain"/>
    <property type="match status" value="1"/>
</dbReference>
<keyword evidence="4" id="KW-0132">Cell division</keyword>
<dbReference type="Gene3D" id="6.10.250.660">
    <property type="match status" value="1"/>
</dbReference>
<evidence type="ECO:0000313" key="9">
    <source>
        <dbReference type="EMBL" id="VFU16299.1"/>
    </source>
</evidence>
<evidence type="ECO:0000256" key="6">
    <source>
        <dbReference type="ARBA" id="ARBA00023306"/>
    </source>
</evidence>
<dbReference type="GO" id="GO:0051301">
    <property type="term" value="P:cell division"/>
    <property type="evidence" value="ECO:0007669"/>
    <property type="project" value="UniProtKB-KW"/>
</dbReference>
<keyword evidence="5 7" id="KW-0175">Coiled coil</keyword>
<feature type="region of interest" description="Disordered" evidence="8">
    <location>
        <begin position="165"/>
        <end position="186"/>
    </location>
</feature>
<evidence type="ECO:0000256" key="4">
    <source>
        <dbReference type="ARBA" id="ARBA00022618"/>
    </source>
</evidence>
<keyword evidence="3" id="KW-0963">Cytoplasm</keyword>
<dbReference type="PANTHER" id="PTHR35794:SF2">
    <property type="entry name" value="CELL DIVISION PROTEIN DIVIVA"/>
    <property type="match status" value="1"/>
</dbReference>
<proteinExistence type="inferred from homology"/>
<protein>
    <submittedName>
        <fullName evidence="9">Septum site-determining protein DivIVA</fullName>
    </submittedName>
</protein>
<evidence type="ECO:0000256" key="2">
    <source>
        <dbReference type="ARBA" id="ARBA00009008"/>
    </source>
</evidence>
<dbReference type="GO" id="GO:0005737">
    <property type="term" value="C:cytoplasm"/>
    <property type="evidence" value="ECO:0007669"/>
    <property type="project" value="UniProtKB-SubCell"/>
</dbReference>
<evidence type="ECO:0000256" key="3">
    <source>
        <dbReference type="ARBA" id="ARBA00022490"/>
    </source>
</evidence>
<evidence type="ECO:0000256" key="8">
    <source>
        <dbReference type="SAM" id="MobiDB-lite"/>
    </source>
</evidence>
<dbReference type="InterPro" id="IPR019933">
    <property type="entry name" value="DivIVA_domain"/>
</dbReference>
<keyword evidence="6" id="KW-0131">Cell cycle</keyword>
<evidence type="ECO:0000256" key="7">
    <source>
        <dbReference type="SAM" id="Coils"/>
    </source>
</evidence>
<organism evidence="9">
    <name type="scientific">anaerobic digester metagenome</name>
    <dbReference type="NCBI Taxonomy" id="1263854"/>
    <lineage>
        <taxon>unclassified sequences</taxon>
        <taxon>metagenomes</taxon>
        <taxon>ecological metagenomes</taxon>
    </lineage>
</organism>
<evidence type="ECO:0000256" key="1">
    <source>
        <dbReference type="ARBA" id="ARBA00004496"/>
    </source>
</evidence>
<dbReference type="EMBL" id="CAADRN010000263">
    <property type="protein sequence ID" value="VFU16299.1"/>
    <property type="molecule type" value="Genomic_DNA"/>
</dbReference>
<comment type="subcellular location">
    <subcellularLocation>
        <location evidence="1">Cytoplasm</location>
    </subcellularLocation>
</comment>
<dbReference type="InterPro" id="IPR007793">
    <property type="entry name" value="DivIVA_fam"/>
</dbReference>
<accession>A0A485M2F0</accession>
<gene>
    <name evidence="9" type="primary">divIVA</name>
    <name evidence="9" type="ORF">SCFA_3350010</name>
</gene>